<reference evidence="1" key="1">
    <citation type="submission" date="2020-05" db="EMBL/GenBank/DDBJ databases">
        <authorList>
            <person name="Chiriac C."/>
            <person name="Salcher M."/>
            <person name="Ghai R."/>
            <person name="Kavagutti S V."/>
        </authorList>
    </citation>
    <scope>NUCLEOTIDE SEQUENCE</scope>
</reference>
<dbReference type="AlphaFoldDB" id="A0A6J7JXV8"/>
<dbReference type="EMBL" id="CAFBNJ010000020">
    <property type="protein sequence ID" value="CAB4946902.1"/>
    <property type="molecule type" value="Genomic_DNA"/>
</dbReference>
<accession>A0A6J7JXV8</accession>
<gene>
    <name evidence="1" type="ORF">UFOPK3785_00575</name>
</gene>
<proteinExistence type="predicted"/>
<organism evidence="1">
    <name type="scientific">freshwater metagenome</name>
    <dbReference type="NCBI Taxonomy" id="449393"/>
    <lineage>
        <taxon>unclassified sequences</taxon>
        <taxon>metagenomes</taxon>
        <taxon>ecological metagenomes</taxon>
    </lineage>
</organism>
<protein>
    <submittedName>
        <fullName evidence="1">Unannotated protein</fullName>
    </submittedName>
</protein>
<sequence>MVRGVGRCLLIAVVRTSKSDSVWCDIAEPSVVNFSGSDDRFLAHWEKTKESLADCHIVAFTFNDLRKSPSRNATPLGGRIGGREDIPVAQHVAKDAVGDVVRCQSEVVDS</sequence>
<name>A0A6J7JXV8_9ZZZZ</name>
<evidence type="ECO:0000313" key="1">
    <source>
        <dbReference type="EMBL" id="CAB4946902.1"/>
    </source>
</evidence>